<evidence type="ECO:0000259" key="10">
    <source>
        <dbReference type="Pfam" id="PF04389"/>
    </source>
</evidence>
<evidence type="ECO:0000313" key="11">
    <source>
        <dbReference type="EMBL" id="SEP94632.1"/>
    </source>
</evidence>
<organism evidence="11 12">
    <name type="scientific">Hyunsoonleella jejuensis</name>
    <dbReference type="NCBI Taxonomy" id="419940"/>
    <lineage>
        <taxon>Bacteria</taxon>
        <taxon>Pseudomonadati</taxon>
        <taxon>Bacteroidota</taxon>
        <taxon>Flavobacteriia</taxon>
        <taxon>Flavobacteriales</taxon>
        <taxon>Flavobacteriaceae</taxon>
    </lineage>
</organism>
<evidence type="ECO:0000256" key="8">
    <source>
        <dbReference type="ARBA" id="ARBA00031512"/>
    </source>
</evidence>
<dbReference type="InterPro" id="IPR045175">
    <property type="entry name" value="M28_fam"/>
</dbReference>
<evidence type="ECO:0000256" key="7">
    <source>
        <dbReference type="ARBA" id="ARBA00023180"/>
    </source>
</evidence>
<dbReference type="Pfam" id="PF04389">
    <property type="entry name" value="Peptidase_M28"/>
    <property type="match status" value="1"/>
</dbReference>
<dbReference type="PANTHER" id="PTHR12147">
    <property type="entry name" value="METALLOPEPTIDASE M28 FAMILY MEMBER"/>
    <property type="match status" value="1"/>
</dbReference>
<comment type="subcellular location">
    <subcellularLocation>
        <location evidence="2">Vacuole membrane</location>
        <topology evidence="2">Multi-pass membrane protein</topology>
    </subcellularLocation>
</comment>
<feature type="transmembrane region" description="Helical" evidence="9">
    <location>
        <begin position="401"/>
        <end position="419"/>
    </location>
</feature>
<dbReference type="AlphaFoldDB" id="A0A1H9C0J8"/>
<dbReference type="PANTHER" id="PTHR12147:SF58">
    <property type="entry name" value="VACUOLAR MEMBRANE PROTEASE"/>
    <property type="match status" value="1"/>
</dbReference>
<evidence type="ECO:0000313" key="12">
    <source>
        <dbReference type="Proteomes" id="UP000198999"/>
    </source>
</evidence>
<dbReference type="OrthoDB" id="9778250at2"/>
<feature type="transmembrane region" description="Helical" evidence="9">
    <location>
        <begin position="452"/>
        <end position="470"/>
    </location>
</feature>
<comment type="similarity">
    <text evidence="3">Belongs to the peptidase M28 family.</text>
</comment>
<feature type="transmembrane region" description="Helical" evidence="9">
    <location>
        <begin position="426"/>
        <end position="446"/>
    </location>
</feature>
<protein>
    <recommendedName>
        <fullName evidence="4">Vacuolar membrane protease</fullName>
    </recommendedName>
    <alternativeName>
        <fullName evidence="8">FXNA-related family protease 1</fullName>
    </alternativeName>
</protein>
<dbReference type="Proteomes" id="UP000198999">
    <property type="component" value="Unassembled WGS sequence"/>
</dbReference>
<keyword evidence="9" id="KW-0812">Transmembrane</keyword>
<evidence type="ECO:0000256" key="9">
    <source>
        <dbReference type="SAM" id="Phobius"/>
    </source>
</evidence>
<dbReference type="GO" id="GO:0006508">
    <property type="term" value="P:proteolysis"/>
    <property type="evidence" value="ECO:0007669"/>
    <property type="project" value="InterPro"/>
</dbReference>
<keyword evidence="7" id="KW-0325">Glycoprotein</keyword>
<feature type="transmembrane region" description="Helical" evidence="9">
    <location>
        <begin position="507"/>
        <end position="528"/>
    </location>
</feature>
<reference evidence="11 12" key="1">
    <citation type="submission" date="2016-10" db="EMBL/GenBank/DDBJ databases">
        <authorList>
            <person name="de Groot N.N."/>
        </authorList>
    </citation>
    <scope>NUCLEOTIDE SEQUENCE [LARGE SCALE GENOMIC DNA]</scope>
    <source>
        <strain evidence="11 12">DSM 21035</strain>
    </source>
</reference>
<evidence type="ECO:0000256" key="2">
    <source>
        <dbReference type="ARBA" id="ARBA00004128"/>
    </source>
</evidence>
<evidence type="ECO:0000256" key="5">
    <source>
        <dbReference type="ARBA" id="ARBA00022554"/>
    </source>
</evidence>
<feature type="transmembrane region" description="Helical" evidence="9">
    <location>
        <begin position="477"/>
        <end position="495"/>
    </location>
</feature>
<evidence type="ECO:0000256" key="3">
    <source>
        <dbReference type="ARBA" id="ARBA00010918"/>
    </source>
</evidence>
<keyword evidence="6 9" id="KW-1133">Transmembrane helix</keyword>
<dbReference type="EMBL" id="FOFN01000001">
    <property type="protein sequence ID" value="SEP94632.1"/>
    <property type="molecule type" value="Genomic_DNA"/>
</dbReference>
<feature type="domain" description="Peptidase M28" evidence="10">
    <location>
        <begin position="98"/>
        <end position="289"/>
    </location>
</feature>
<comment type="function">
    <text evidence="1">May be involved in vacuolar sorting and osmoregulation.</text>
</comment>
<feature type="transmembrane region" description="Helical" evidence="9">
    <location>
        <begin position="535"/>
        <end position="553"/>
    </location>
</feature>
<keyword evidence="5" id="KW-0926">Vacuole</keyword>
<keyword evidence="9" id="KW-0472">Membrane</keyword>
<feature type="transmembrane region" description="Helical" evidence="9">
    <location>
        <begin position="326"/>
        <end position="347"/>
    </location>
</feature>
<dbReference type="InterPro" id="IPR007484">
    <property type="entry name" value="Peptidase_M28"/>
</dbReference>
<evidence type="ECO:0000256" key="1">
    <source>
        <dbReference type="ARBA" id="ARBA00003273"/>
    </source>
</evidence>
<proteinExistence type="inferred from homology"/>
<accession>A0A1H9C0J8</accession>
<feature type="transmembrane region" description="Helical" evidence="9">
    <location>
        <begin position="359"/>
        <end position="381"/>
    </location>
</feature>
<dbReference type="Gene3D" id="3.40.630.10">
    <property type="entry name" value="Zn peptidases"/>
    <property type="match status" value="1"/>
</dbReference>
<gene>
    <name evidence="11" type="ORF">SAMN05421824_0772</name>
</gene>
<dbReference type="RefSeq" id="WP_092575587.1">
    <property type="nucleotide sequence ID" value="NZ_FOFN01000001.1"/>
</dbReference>
<evidence type="ECO:0000256" key="4">
    <source>
        <dbReference type="ARBA" id="ARBA00017435"/>
    </source>
</evidence>
<sequence>MFKKAVAVLLIVLAVYWSFSTIIPSKISTIDAPDQEFSTQRALVHLKEITKAPHYLGSTAHAEVRDYIVSALEDLGIKTELQTDYAIGKWGNFSKPTNILGRIEGTGNGKALLLMTHYDSHPHSSFGASDAGSGVVTILEGLRAFLSKTKTPKNDIIVLITDGEELGLNGADIFVNKHPWAKEVGLAVNFEARGSGGPGIMFVETNRGNANLIEGFVDANPEFPLANSLFYSLYKLLPNDTDLTRFREDGDIDGFNFAFIDDHFDYHTALDNYERLDRNTLEHQGHYLMAMLNYFSEANLDQLKSIDDLVYFNLPFFKMLTYPFSWVLPLFIVAVLGFVLLVVYGFKRRKIELKPVGKGFVAFFVALLLCALFGIFFWKFLVAVYPEYSEMLHGFTYNGHTYIAAFACFAIAICMLAYGKVYKPKNVASLMVAPLFLWIVICGAITFKLQGASFFIVPVLFGLLSFFVLLKRKNLSLILLTLLGFPALFVFSPLVQLLPVGLGLKMLVSSTVLIVLIFGLLLSVFASFRRKKRWGYLFLVFGMYYLVSAHMSSDFNRERPKPNSLLYVLDADRHTAKWMSYDKLLDDWTANFFDKSSKDTAHVAFSSKYNTKIEFAKTTEPAIIPKPIIEIVNDTVIGDFKSVEICITPQRNIQRMEFFADTSYVFHEFKINGLDVKKDKEKTVFSNRSTTGLFRYYVSKNEPLELHIIIPKNQDTQFLLYEASYDLLDNKALNVPNRYTSMMPKPFVLNDAVVIKKSIQIN</sequence>
<evidence type="ECO:0000256" key="6">
    <source>
        <dbReference type="ARBA" id="ARBA00022989"/>
    </source>
</evidence>
<dbReference type="SUPFAM" id="SSF53187">
    <property type="entry name" value="Zn-dependent exopeptidases"/>
    <property type="match status" value="1"/>
</dbReference>
<keyword evidence="12" id="KW-1185">Reference proteome</keyword>
<dbReference type="GO" id="GO:0005774">
    <property type="term" value="C:vacuolar membrane"/>
    <property type="evidence" value="ECO:0007669"/>
    <property type="project" value="UniProtKB-SubCell"/>
</dbReference>
<name>A0A1H9C0J8_9FLAO</name>
<dbReference type="GO" id="GO:0008235">
    <property type="term" value="F:metalloexopeptidase activity"/>
    <property type="evidence" value="ECO:0007669"/>
    <property type="project" value="InterPro"/>
</dbReference>
<dbReference type="STRING" id="419940.SAMN05421824_0772"/>